<keyword evidence="4" id="KW-0804">Transcription</keyword>
<protein>
    <submittedName>
        <fullName evidence="6">HTH-type transcriptional regulator CynR</fullName>
    </submittedName>
</protein>
<dbReference type="GO" id="GO:0005829">
    <property type="term" value="C:cytosol"/>
    <property type="evidence" value="ECO:0007669"/>
    <property type="project" value="TreeGrafter"/>
</dbReference>
<sequence length="302" mass="33266">MDMDVQLWRLFVQIVEYGSVTRVASARDVAQSVVSRQLATIEKICGGRLFERTGRGVRLNEAGARIYPRVVAWLEEGNQLSRDVRRAANMPAGTVKVGILSSISRDFTSSLYERITEAFPEIHLHIFDGPGRQISEWLEAQAIDFGVVLRNTKEERRSDIRIGTLSTALIGPPGDVLTSSATVEFSKLAEIPLVLAGHPNVSRDLLEHHARRKGIKINVPIECDSIPLQKHLVATSHIYAILGRHAVREELHAGQLQASKIVSPSLTRSIVLSYVEGRTPSAASRAVIDIARAILVPLIIEP</sequence>
<dbReference type="InterPro" id="IPR005119">
    <property type="entry name" value="LysR_subst-bd"/>
</dbReference>
<dbReference type="Pfam" id="PF00126">
    <property type="entry name" value="HTH_1"/>
    <property type="match status" value="1"/>
</dbReference>
<dbReference type="AlphaFoldDB" id="A0A6J5FPL4"/>
<evidence type="ECO:0000256" key="2">
    <source>
        <dbReference type="ARBA" id="ARBA00023015"/>
    </source>
</evidence>
<accession>A0A6J5FPL4</accession>
<feature type="domain" description="HTH lysR-type" evidence="5">
    <location>
        <begin position="3"/>
        <end position="60"/>
    </location>
</feature>
<evidence type="ECO:0000256" key="1">
    <source>
        <dbReference type="ARBA" id="ARBA00009437"/>
    </source>
</evidence>
<reference evidence="6 7" key="1">
    <citation type="submission" date="2020-04" db="EMBL/GenBank/DDBJ databases">
        <authorList>
            <person name="De Canck E."/>
        </authorList>
    </citation>
    <scope>NUCLEOTIDE SEQUENCE [LARGE SCALE GENOMIC DNA]</scope>
    <source>
        <strain evidence="6 7">LMG 28688</strain>
    </source>
</reference>
<comment type="similarity">
    <text evidence="1">Belongs to the LysR transcriptional regulatory family.</text>
</comment>
<evidence type="ECO:0000313" key="7">
    <source>
        <dbReference type="Proteomes" id="UP000494119"/>
    </source>
</evidence>
<dbReference type="Proteomes" id="UP000494119">
    <property type="component" value="Unassembled WGS sequence"/>
</dbReference>
<dbReference type="PROSITE" id="PS50931">
    <property type="entry name" value="HTH_LYSR"/>
    <property type="match status" value="1"/>
</dbReference>
<keyword evidence="7" id="KW-1185">Reference proteome</keyword>
<evidence type="ECO:0000256" key="4">
    <source>
        <dbReference type="ARBA" id="ARBA00023163"/>
    </source>
</evidence>
<dbReference type="SUPFAM" id="SSF46785">
    <property type="entry name" value="Winged helix' DNA-binding domain"/>
    <property type="match status" value="1"/>
</dbReference>
<dbReference type="GO" id="GO:0003700">
    <property type="term" value="F:DNA-binding transcription factor activity"/>
    <property type="evidence" value="ECO:0007669"/>
    <property type="project" value="InterPro"/>
</dbReference>
<name>A0A6J5FPL4_9BURK</name>
<dbReference type="PANTHER" id="PTHR30419:SF8">
    <property type="entry name" value="NITROGEN ASSIMILATION TRANSCRIPTIONAL ACTIVATOR-RELATED"/>
    <property type="match status" value="1"/>
</dbReference>
<dbReference type="SUPFAM" id="SSF53850">
    <property type="entry name" value="Periplasmic binding protein-like II"/>
    <property type="match status" value="1"/>
</dbReference>
<dbReference type="InterPro" id="IPR036390">
    <property type="entry name" value="WH_DNA-bd_sf"/>
</dbReference>
<dbReference type="EMBL" id="CADIKL010000005">
    <property type="protein sequence ID" value="CAB3782102.1"/>
    <property type="molecule type" value="Genomic_DNA"/>
</dbReference>
<dbReference type="InterPro" id="IPR050950">
    <property type="entry name" value="HTH-type_LysR_regulators"/>
</dbReference>
<proteinExistence type="inferred from homology"/>
<keyword evidence="2" id="KW-0805">Transcription regulation</keyword>
<evidence type="ECO:0000259" key="5">
    <source>
        <dbReference type="PROSITE" id="PS50931"/>
    </source>
</evidence>
<gene>
    <name evidence="6" type="primary">cynR_2</name>
    <name evidence="6" type="ORF">LMG28688_01429</name>
</gene>
<organism evidence="6 7">
    <name type="scientific">Paraburkholderia caffeinitolerans</name>
    <dbReference type="NCBI Taxonomy" id="1723730"/>
    <lineage>
        <taxon>Bacteria</taxon>
        <taxon>Pseudomonadati</taxon>
        <taxon>Pseudomonadota</taxon>
        <taxon>Betaproteobacteria</taxon>
        <taxon>Burkholderiales</taxon>
        <taxon>Burkholderiaceae</taxon>
        <taxon>Paraburkholderia</taxon>
    </lineage>
</organism>
<dbReference type="InterPro" id="IPR000847">
    <property type="entry name" value="LysR_HTH_N"/>
</dbReference>
<dbReference type="Gene3D" id="1.10.10.10">
    <property type="entry name" value="Winged helix-like DNA-binding domain superfamily/Winged helix DNA-binding domain"/>
    <property type="match status" value="1"/>
</dbReference>
<dbReference type="InterPro" id="IPR036388">
    <property type="entry name" value="WH-like_DNA-bd_sf"/>
</dbReference>
<dbReference type="Pfam" id="PF03466">
    <property type="entry name" value="LysR_substrate"/>
    <property type="match status" value="1"/>
</dbReference>
<evidence type="ECO:0000313" key="6">
    <source>
        <dbReference type="EMBL" id="CAB3782102.1"/>
    </source>
</evidence>
<dbReference type="GO" id="GO:0003677">
    <property type="term" value="F:DNA binding"/>
    <property type="evidence" value="ECO:0007669"/>
    <property type="project" value="UniProtKB-KW"/>
</dbReference>
<dbReference type="PANTHER" id="PTHR30419">
    <property type="entry name" value="HTH-TYPE TRANSCRIPTIONAL REGULATOR YBHD"/>
    <property type="match status" value="1"/>
</dbReference>
<dbReference type="RefSeq" id="WP_115783737.1">
    <property type="nucleotide sequence ID" value="NZ_CADIKL010000005.1"/>
</dbReference>
<evidence type="ECO:0000256" key="3">
    <source>
        <dbReference type="ARBA" id="ARBA00023125"/>
    </source>
</evidence>
<dbReference type="Gene3D" id="3.40.190.290">
    <property type="match status" value="1"/>
</dbReference>
<keyword evidence="3" id="KW-0238">DNA-binding</keyword>